<keyword evidence="3" id="KW-1185">Reference proteome</keyword>
<name>A0AAV7UFQ2_PLEWA</name>
<gene>
    <name evidence="2" type="ORF">NDU88_003915</name>
</gene>
<dbReference type="AlphaFoldDB" id="A0AAV7UFQ2"/>
<proteinExistence type="predicted"/>
<dbReference type="EMBL" id="JANPWB010000005">
    <property type="protein sequence ID" value="KAJ1187136.1"/>
    <property type="molecule type" value="Genomic_DNA"/>
</dbReference>
<evidence type="ECO:0000256" key="1">
    <source>
        <dbReference type="SAM" id="MobiDB-lite"/>
    </source>
</evidence>
<sequence>MKEASLEDVWVQEVRKRLGMVKHSKAAGIAKKSDTDDPTLVQILQETKSSRSTEEHKIDTNKLEANSLQADLGKVN</sequence>
<evidence type="ECO:0000313" key="3">
    <source>
        <dbReference type="Proteomes" id="UP001066276"/>
    </source>
</evidence>
<comment type="caution">
    <text evidence="2">The sequence shown here is derived from an EMBL/GenBank/DDBJ whole genome shotgun (WGS) entry which is preliminary data.</text>
</comment>
<dbReference type="Proteomes" id="UP001066276">
    <property type="component" value="Chromosome 3_1"/>
</dbReference>
<evidence type="ECO:0000313" key="2">
    <source>
        <dbReference type="EMBL" id="KAJ1187136.1"/>
    </source>
</evidence>
<accession>A0AAV7UFQ2</accession>
<feature type="compositionally biased region" description="Basic and acidic residues" evidence="1">
    <location>
        <begin position="48"/>
        <end position="62"/>
    </location>
</feature>
<organism evidence="2 3">
    <name type="scientific">Pleurodeles waltl</name>
    <name type="common">Iberian ribbed newt</name>
    <dbReference type="NCBI Taxonomy" id="8319"/>
    <lineage>
        <taxon>Eukaryota</taxon>
        <taxon>Metazoa</taxon>
        <taxon>Chordata</taxon>
        <taxon>Craniata</taxon>
        <taxon>Vertebrata</taxon>
        <taxon>Euteleostomi</taxon>
        <taxon>Amphibia</taxon>
        <taxon>Batrachia</taxon>
        <taxon>Caudata</taxon>
        <taxon>Salamandroidea</taxon>
        <taxon>Salamandridae</taxon>
        <taxon>Pleurodelinae</taxon>
        <taxon>Pleurodeles</taxon>
    </lineage>
</organism>
<feature type="region of interest" description="Disordered" evidence="1">
    <location>
        <begin position="46"/>
        <end position="76"/>
    </location>
</feature>
<protein>
    <submittedName>
        <fullName evidence="2">Uncharacterized protein</fullName>
    </submittedName>
</protein>
<reference evidence="2" key="1">
    <citation type="journal article" date="2022" name="bioRxiv">
        <title>Sequencing and chromosome-scale assembly of the giantPleurodeles waltlgenome.</title>
        <authorList>
            <person name="Brown T."/>
            <person name="Elewa A."/>
            <person name="Iarovenko S."/>
            <person name="Subramanian E."/>
            <person name="Araus A.J."/>
            <person name="Petzold A."/>
            <person name="Susuki M."/>
            <person name="Suzuki K.-i.T."/>
            <person name="Hayashi T."/>
            <person name="Toyoda A."/>
            <person name="Oliveira C."/>
            <person name="Osipova E."/>
            <person name="Leigh N.D."/>
            <person name="Simon A."/>
            <person name="Yun M.H."/>
        </authorList>
    </citation>
    <scope>NUCLEOTIDE SEQUENCE</scope>
    <source>
        <strain evidence="2">20211129_DDA</strain>
        <tissue evidence="2">Liver</tissue>
    </source>
</reference>